<dbReference type="GO" id="GO:0042838">
    <property type="term" value="P:D-glucarate catabolic process"/>
    <property type="evidence" value="ECO:0007669"/>
    <property type="project" value="UniProtKB-UniRule"/>
</dbReference>
<name>A0A8B5YEN6_BACLI</name>
<evidence type="ECO:0000256" key="1">
    <source>
        <dbReference type="ARBA" id="ARBA00001446"/>
    </source>
</evidence>
<evidence type="ECO:0000313" key="9">
    <source>
        <dbReference type="Proteomes" id="UP000435910"/>
    </source>
</evidence>
<dbReference type="NCBIfam" id="NF002958">
    <property type="entry name" value="PRK03620.1"/>
    <property type="match status" value="1"/>
</dbReference>
<feature type="active site" description="Proton donor/acceptor" evidence="7">
    <location>
        <position position="167"/>
    </location>
</feature>
<dbReference type="PANTHER" id="PTHR12128:SF19">
    <property type="entry name" value="5-DEHYDRO-4-DEOXYGLUCARATE DEHYDRATASE 2-RELATED"/>
    <property type="match status" value="1"/>
</dbReference>
<evidence type="ECO:0000256" key="5">
    <source>
        <dbReference type="HAMAP-Rule" id="MF_00694"/>
    </source>
</evidence>
<evidence type="ECO:0000256" key="3">
    <source>
        <dbReference type="ARBA" id="ARBA00007592"/>
    </source>
</evidence>
<evidence type="ECO:0000256" key="4">
    <source>
        <dbReference type="ARBA" id="ARBA00023239"/>
    </source>
</evidence>
<comment type="similarity">
    <text evidence="3 5 6">Belongs to the DapA family.</text>
</comment>
<dbReference type="InterPro" id="IPR013785">
    <property type="entry name" value="Aldolase_TIM"/>
</dbReference>
<dbReference type="EC" id="4.2.1.41" evidence="5"/>
<dbReference type="GO" id="GO:0047448">
    <property type="term" value="F:5-dehydro-4-deoxyglucarate dehydratase activity"/>
    <property type="evidence" value="ECO:0007669"/>
    <property type="project" value="UniProtKB-UniRule"/>
</dbReference>
<dbReference type="CDD" id="cd00951">
    <property type="entry name" value="KDGDH"/>
    <property type="match status" value="1"/>
</dbReference>
<dbReference type="EMBL" id="NILC01000014">
    <property type="protein sequence ID" value="TWL30681.1"/>
    <property type="molecule type" value="Genomic_DNA"/>
</dbReference>
<evidence type="ECO:0000256" key="7">
    <source>
        <dbReference type="PIRSR" id="PIRSR001365-1"/>
    </source>
</evidence>
<dbReference type="SUPFAM" id="SSF51569">
    <property type="entry name" value="Aldolase"/>
    <property type="match status" value="1"/>
</dbReference>
<evidence type="ECO:0000256" key="6">
    <source>
        <dbReference type="PIRNR" id="PIRNR001365"/>
    </source>
</evidence>
<keyword evidence="4 5" id="KW-0456">Lyase</keyword>
<comment type="catalytic activity">
    <reaction evidence="1 5">
        <text>5-dehydro-4-deoxy-D-glucarate + H(+) = 2,5-dioxopentanoate + CO2 + H2O</text>
        <dbReference type="Rhea" id="RHEA:24608"/>
        <dbReference type="ChEBI" id="CHEBI:15377"/>
        <dbReference type="ChEBI" id="CHEBI:15378"/>
        <dbReference type="ChEBI" id="CHEBI:16526"/>
        <dbReference type="ChEBI" id="CHEBI:42819"/>
        <dbReference type="ChEBI" id="CHEBI:58136"/>
        <dbReference type="EC" id="4.2.1.41"/>
    </reaction>
</comment>
<dbReference type="NCBIfam" id="TIGR03249">
    <property type="entry name" value="KdgD"/>
    <property type="match status" value="1"/>
</dbReference>
<protein>
    <recommendedName>
        <fullName evidence="5">Probable 5-dehydro-4-deoxyglucarate dehydratase</fullName>
        <ecNumber evidence="5">4.2.1.41</ecNumber>
    </recommendedName>
    <alternativeName>
        <fullName evidence="5">5-keto-4-deoxy-glucarate dehydratase</fullName>
        <shortName evidence="5">KDGDH</shortName>
    </alternativeName>
</protein>
<dbReference type="AlphaFoldDB" id="A0A8B5YEN6"/>
<dbReference type="GO" id="GO:0008840">
    <property type="term" value="F:4-hydroxy-tetrahydrodipicolinate synthase activity"/>
    <property type="evidence" value="ECO:0007669"/>
    <property type="project" value="TreeGrafter"/>
</dbReference>
<accession>A0A8B5YEN6</accession>
<dbReference type="UniPathway" id="UPA00564">
    <property type="reaction ID" value="UER00628"/>
</dbReference>
<comment type="caution">
    <text evidence="8">The sequence shown here is derived from an EMBL/GenBank/DDBJ whole genome shotgun (WGS) entry which is preliminary data.</text>
</comment>
<dbReference type="HAMAP" id="MF_00694">
    <property type="entry name" value="KDGDH"/>
    <property type="match status" value="1"/>
</dbReference>
<reference evidence="8 9" key="1">
    <citation type="submission" date="2019-06" db="EMBL/GenBank/DDBJ databases">
        <title>Genome sequence analysis of &gt;100 Bacillus licheniformis strains suggests intrinsic resistance to this species.</title>
        <authorList>
            <person name="Wels M."/>
            <person name="Siezen R.J."/>
            <person name="Johansen E."/>
            <person name="Stuer-Lauridsen B."/>
            <person name="Bjerre K."/>
            <person name="Nielsen B.K.K."/>
        </authorList>
    </citation>
    <scope>NUCLEOTIDE SEQUENCE [LARGE SCALE GENOMIC DNA]</scope>
    <source>
        <strain evidence="8 9">BAC-16736</strain>
    </source>
</reference>
<gene>
    <name evidence="8" type="ORF">CHCC16736_1715</name>
</gene>
<organism evidence="8 9">
    <name type="scientific">Bacillus licheniformis</name>
    <dbReference type="NCBI Taxonomy" id="1402"/>
    <lineage>
        <taxon>Bacteria</taxon>
        <taxon>Bacillati</taxon>
        <taxon>Bacillota</taxon>
        <taxon>Bacilli</taxon>
        <taxon>Bacillales</taxon>
        <taxon>Bacillaceae</taxon>
        <taxon>Bacillus</taxon>
    </lineage>
</organism>
<proteinExistence type="inferred from homology"/>
<evidence type="ECO:0000313" key="8">
    <source>
        <dbReference type="EMBL" id="TWL30681.1"/>
    </source>
</evidence>
<evidence type="ECO:0000256" key="2">
    <source>
        <dbReference type="ARBA" id="ARBA00004983"/>
    </source>
</evidence>
<feature type="active site" description="Schiff-base intermediate with substrate" evidence="7">
    <location>
        <position position="192"/>
    </location>
</feature>
<comment type="pathway">
    <text evidence="2 5">Carbohydrate acid metabolism; D-glucarate degradation; 2,5-dioxopentanoate from D-glucarate: step 2/2.</text>
</comment>
<dbReference type="InterPro" id="IPR017655">
    <property type="entry name" value="Dehydro-deoxyglucarate_dehyd"/>
</dbReference>
<dbReference type="SMART" id="SM01130">
    <property type="entry name" value="DHDPS"/>
    <property type="match status" value="1"/>
</dbReference>
<dbReference type="PANTHER" id="PTHR12128">
    <property type="entry name" value="DIHYDRODIPICOLINATE SYNTHASE"/>
    <property type="match status" value="1"/>
</dbReference>
<dbReference type="PIRSF" id="PIRSF001365">
    <property type="entry name" value="DHDPS"/>
    <property type="match status" value="1"/>
</dbReference>
<dbReference type="Proteomes" id="UP000435910">
    <property type="component" value="Unassembled WGS sequence"/>
</dbReference>
<dbReference type="InterPro" id="IPR002220">
    <property type="entry name" value="DapA-like"/>
</dbReference>
<dbReference type="Pfam" id="PF00701">
    <property type="entry name" value="DHDPS"/>
    <property type="match status" value="1"/>
</dbReference>
<sequence length="337" mass="37669">MEGFTKTETSYFNRMTTLSQKMNDRGMTEMSQLRKAPEGILGFPVAPFNREGKLEEEALYENIRFLLDEGLEAVFIACGSGEFQSLSTKEYEQMVEIAVSAADGKVPVYTGVGGNLSTALEWARISEEKGADGYLILPPYLIHGEQEGLYQYTKTIIESTDLNAIIYQRDNAVLTLEQIQRLTDLEQLVGLKDGIGDMALNISLSYTIGDRLGWLNGMPMAEVTMPAYAPIGFTSYSSAISNYIPHISRMFYEALLNGNDRLVKEIYEQVIIPINEIRKLRKGYAVSLIKAGMEIMGLHVKNTARPPIVPVEKEHCRQLENILKNAMARYPKTTAAL</sequence>
<dbReference type="Gene3D" id="3.20.20.70">
    <property type="entry name" value="Aldolase class I"/>
    <property type="match status" value="1"/>
</dbReference>